<dbReference type="Pfam" id="PF01471">
    <property type="entry name" value="PG_binding_1"/>
    <property type="match status" value="1"/>
</dbReference>
<reference evidence="5 6" key="1">
    <citation type="journal article" date="2019" name="Int. J. Syst. Evol. Microbiol.">
        <title>The Global Catalogue of Microorganisms (GCM) 10K type strain sequencing project: providing services to taxonomists for standard genome sequencing and annotation.</title>
        <authorList>
            <consortium name="The Broad Institute Genomics Platform"/>
            <consortium name="The Broad Institute Genome Sequencing Center for Infectious Disease"/>
            <person name="Wu L."/>
            <person name="Ma J."/>
        </authorList>
    </citation>
    <scope>NUCLEOTIDE SEQUENCE [LARGE SCALE GENOMIC DNA]</scope>
    <source>
        <strain evidence="5 6">JCM 3325</strain>
    </source>
</reference>
<dbReference type="Gene3D" id="2.40.30.170">
    <property type="match status" value="1"/>
</dbReference>
<feature type="domain" description="Peptidoglycan binding-like" evidence="4">
    <location>
        <begin position="115"/>
        <end position="163"/>
    </location>
</feature>
<dbReference type="Gene3D" id="1.10.101.10">
    <property type="entry name" value="PGBD-like superfamily/PGBD"/>
    <property type="match status" value="1"/>
</dbReference>
<keyword evidence="6" id="KW-1185">Reference proteome</keyword>
<gene>
    <name evidence="5" type="ORF">GCM10010191_65880</name>
</gene>
<evidence type="ECO:0000256" key="1">
    <source>
        <dbReference type="ARBA" id="ARBA00004196"/>
    </source>
</evidence>
<evidence type="ECO:0000313" key="5">
    <source>
        <dbReference type="EMBL" id="GAA2440727.1"/>
    </source>
</evidence>
<dbReference type="InterPro" id="IPR036365">
    <property type="entry name" value="PGBD-like_sf"/>
</dbReference>
<accession>A0ABN3JUE3</accession>
<comment type="caution">
    <text evidence="5">The sequence shown here is derived from an EMBL/GenBank/DDBJ whole genome shotgun (WGS) entry which is preliminary data.</text>
</comment>
<feature type="signal peptide" evidence="3">
    <location>
        <begin position="1"/>
        <end position="20"/>
    </location>
</feature>
<evidence type="ECO:0000256" key="2">
    <source>
        <dbReference type="ARBA" id="ARBA00023054"/>
    </source>
</evidence>
<protein>
    <submittedName>
        <fullName evidence="5">Peptidoglycan-binding protein</fullName>
    </submittedName>
</protein>
<name>A0ABN3JUE3_9ACTN</name>
<sequence length="352" mass="35595">MVLGGAVMALAAAAAGGVWALQDSPSTPAQNASALPTATVARTDMVSTADVDGTLSFAGRYTVLAAGGGRITWLPRTGGVIERGERVYGVNGHGVPLFYGSTPFWRDLKPEMSDGRDVLELERNLVALGYGSGLAVDRSFTSATAQAVKAWQKDLGVKRTGAVKPGDVVMQPSAIRVTKVEAITGAAAGGTVLTASGTKRRISVKLPVSEQNLARKGAEVRVTLPGGKTATGRISSVGSVATAGSANSQSQTGDGTQNATIPVHIALDGTNGAGILDGGPATVGFTSTEHKDVLAVPINALLAAADGSYKVNVVDAAGNVRPVPVKLGIFDGDAVEVGGDLDAGMKVQVPRS</sequence>
<dbReference type="SUPFAM" id="SSF47090">
    <property type="entry name" value="PGBD-like"/>
    <property type="match status" value="1"/>
</dbReference>
<evidence type="ECO:0000313" key="6">
    <source>
        <dbReference type="Proteomes" id="UP001501231"/>
    </source>
</evidence>
<organism evidence="5 6">
    <name type="scientific">Actinomadura vinacea</name>
    <dbReference type="NCBI Taxonomy" id="115336"/>
    <lineage>
        <taxon>Bacteria</taxon>
        <taxon>Bacillati</taxon>
        <taxon>Actinomycetota</taxon>
        <taxon>Actinomycetes</taxon>
        <taxon>Streptosporangiales</taxon>
        <taxon>Thermomonosporaceae</taxon>
        <taxon>Actinomadura</taxon>
    </lineage>
</organism>
<keyword evidence="3" id="KW-0732">Signal</keyword>
<feature type="chain" id="PRO_5047277496" evidence="3">
    <location>
        <begin position="21"/>
        <end position="352"/>
    </location>
</feature>
<dbReference type="EMBL" id="BAAARW010000024">
    <property type="protein sequence ID" value="GAA2440727.1"/>
    <property type="molecule type" value="Genomic_DNA"/>
</dbReference>
<dbReference type="InterPro" id="IPR050465">
    <property type="entry name" value="UPF0194_transport"/>
</dbReference>
<dbReference type="PANTHER" id="PTHR32347">
    <property type="entry name" value="EFFLUX SYSTEM COMPONENT YKNX-RELATED"/>
    <property type="match status" value="1"/>
</dbReference>
<dbReference type="Proteomes" id="UP001501231">
    <property type="component" value="Unassembled WGS sequence"/>
</dbReference>
<keyword evidence="2" id="KW-0175">Coiled coil</keyword>
<dbReference type="Gene3D" id="2.40.420.20">
    <property type="match status" value="1"/>
</dbReference>
<dbReference type="InterPro" id="IPR036366">
    <property type="entry name" value="PGBDSf"/>
</dbReference>
<comment type="subcellular location">
    <subcellularLocation>
        <location evidence="1">Cell envelope</location>
    </subcellularLocation>
</comment>
<dbReference type="InterPro" id="IPR002477">
    <property type="entry name" value="Peptidoglycan-bd-like"/>
</dbReference>
<evidence type="ECO:0000256" key="3">
    <source>
        <dbReference type="SAM" id="SignalP"/>
    </source>
</evidence>
<proteinExistence type="predicted"/>
<evidence type="ECO:0000259" key="4">
    <source>
        <dbReference type="Pfam" id="PF01471"/>
    </source>
</evidence>